<dbReference type="WBParaSite" id="nRc.2.0.1.t41102-RA">
    <property type="protein sequence ID" value="nRc.2.0.1.t41102-RA"/>
    <property type="gene ID" value="nRc.2.0.1.g41102"/>
</dbReference>
<evidence type="ECO:0000313" key="2">
    <source>
        <dbReference type="WBParaSite" id="nRc.2.0.1.t41102-RA"/>
    </source>
</evidence>
<accession>A0A915KQD9</accession>
<protein>
    <submittedName>
        <fullName evidence="2">Uncharacterized protein</fullName>
    </submittedName>
</protein>
<dbReference type="AlphaFoldDB" id="A0A915KQD9"/>
<dbReference type="Proteomes" id="UP000887565">
    <property type="component" value="Unplaced"/>
</dbReference>
<reference evidence="2" key="1">
    <citation type="submission" date="2022-11" db="UniProtKB">
        <authorList>
            <consortium name="WormBaseParasite"/>
        </authorList>
    </citation>
    <scope>IDENTIFICATION</scope>
</reference>
<name>A0A915KQD9_ROMCU</name>
<evidence type="ECO:0000313" key="1">
    <source>
        <dbReference type="Proteomes" id="UP000887565"/>
    </source>
</evidence>
<sequence length="636" mass="72545">MEFSGFKFIYMLYSAILTLPLTQKLGQHKIDALMVVKKSLDLNLAISYATHDGSLSLKIIRFDGSFPPIKSTIEKSVIYDMREILASVKGRTLDDLELEMTFTQLLELNPWENFIDLLLKPFNAHDHSNILRINYCIEKLNQMGKHSVHTYLYGLAQTKFMPVHHPNLMDFLQVSVNQEFMQINDKSLRVKLKQTHARFIETIDFEQSPESEWLLVPSINPEQILISLERRPEQFEPLPSADALRFILNCIENQFLKFQDKMSYQDIMTLISGIFSDWEKLSYHGSLGILKADGTPLFVTSMPTGATDPSVPSEEKLSELLHNYFKSDYSKNEFKRMANFVCITHSSENGNSFGINRMSSFEKMKTHFEGCLRNPNTRRRKKSIFGTLCSDNVEMMVDTEHRNEADLEKLPFEKVTSLKIQSNLKTVDRVSKIIMDLQMFKDMVGALIRSDYKTFAVNAAFIASGPLLECLSMKITAKGASMGGSLLGKGLVMSAPFLSRLPITGFHVVVNMRRPMRIIITEKSALLVPADYNAKNSTHVVIHSGLVEPYTTIVSEKLVGSYDILKQNGTNLILTNAYTADDESDVVFIIFIDIFHFDELQTLRLKFNDQVVELSQLFDQGYDAFPDFEDVFDDYD</sequence>
<organism evidence="1 2">
    <name type="scientific">Romanomermis culicivorax</name>
    <name type="common">Nematode worm</name>
    <dbReference type="NCBI Taxonomy" id="13658"/>
    <lineage>
        <taxon>Eukaryota</taxon>
        <taxon>Metazoa</taxon>
        <taxon>Ecdysozoa</taxon>
        <taxon>Nematoda</taxon>
        <taxon>Enoplea</taxon>
        <taxon>Dorylaimia</taxon>
        <taxon>Mermithida</taxon>
        <taxon>Mermithoidea</taxon>
        <taxon>Mermithidae</taxon>
        <taxon>Romanomermis</taxon>
    </lineage>
</organism>
<keyword evidence="1" id="KW-1185">Reference proteome</keyword>
<proteinExistence type="predicted"/>